<evidence type="ECO:0000313" key="3">
    <source>
        <dbReference type="Proteomes" id="UP000076842"/>
    </source>
</evidence>
<proteinExistence type="predicted"/>
<dbReference type="EMBL" id="KV424095">
    <property type="protein sequence ID" value="KZT51697.1"/>
    <property type="molecule type" value="Genomic_DNA"/>
</dbReference>
<dbReference type="Pfam" id="PF13302">
    <property type="entry name" value="Acetyltransf_3"/>
    <property type="match status" value="1"/>
</dbReference>
<protein>
    <recommendedName>
        <fullName evidence="1">N-acetyltransferase domain-containing protein</fullName>
    </recommendedName>
</protein>
<name>A0A165CYS1_9BASI</name>
<dbReference type="OrthoDB" id="630895at2759"/>
<dbReference type="PANTHER" id="PTHR43328:SF1">
    <property type="entry name" value="N-ACETYLTRANSFERASE DOMAIN-CONTAINING PROTEIN"/>
    <property type="match status" value="1"/>
</dbReference>
<dbReference type="PANTHER" id="PTHR43328">
    <property type="entry name" value="ACETYLTRANSFERASE-RELATED"/>
    <property type="match status" value="1"/>
</dbReference>
<dbReference type="InterPro" id="IPR000182">
    <property type="entry name" value="GNAT_dom"/>
</dbReference>
<dbReference type="SUPFAM" id="SSF55729">
    <property type="entry name" value="Acyl-CoA N-acyltransferases (Nat)"/>
    <property type="match status" value="1"/>
</dbReference>
<keyword evidence="3" id="KW-1185">Reference proteome</keyword>
<dbReference type="STRING" id="1353952.A0A165CYS1"/>
<dbReference type="AlphaFoldDB" id="A0A165CYS1"/>
<dbReference type="Gene3D" id="3.40.630.30">
    <property type="match status" value="1"/>
</dbReference>
<evidence type="ECO:0000259" key="1">
    <source>
        <dbReference type="Pfam" id="PF13302"/>
    </source>
</evidence>
<organism evidence="2 3">
    <name type="scientific">Calocera cornea HHB12733</name>
    <dbReference type="NCBI Taxonomy" id="1353952"/>
    <lineage>
        <taxon>Eukaryota</taxon>
        <taxon>Fungi</taxon>
        <taxon>Dikarya</taxon>
        <taxon>Basidiomycota</taxon>
        <taxon>Agaricomycotina</taxon>
        <taxon>Dacrymycetes</taxon>
        <taxon>Dacrymycetales</taxon>
        <taxon>Dacrymycetaceae</taxon>
        <taxon>Calocera</taxon>
    </lineage>
</organism>
<dbReference type="Proteomes" id="UP000076842">
    <property type="component" value="Unassembled WGS sequence"/>
</dbReference>
<accession>A0A165CYS1</accession>
<gene>
    <name evidence="2" type="ORF">CALCODRAFT_503218</name>
</gene>
<dbReference type="InterPro" id="IPR016181">
    <property type="entry name" value="Acyl_CoA_acyltransferase"/>
</dbReference>
<evidence type="ECO:0000313" key="2">
    <source>
        <dbReference type="EMBL" id="KZT51697.1"/>
    </source>
</evidence>
<reference evidence="2 3" key="1">
    <citation type="journal article" date="2016" name="Mol. Biol. Evol.">
        <title>Comparative Genomics of Early-Diverging Mushroom-Forming Fungi Provides Insights into the Origins of Lignocellulose Decay Capabilities.</title>
        <authorList>
            <person name="Nagy L.G."/>
            <person name="Riley R."/>
            <person name="Tritt A."/>
            <person name="Adam C."/>
            <person name="Daum C."/>
            <person name="Floudas D."/>
            <person name="Sun H."/>
            <person name="Yadav J.S."/>
            <person name="Pangilinan J."/>
            <person name="Larsson K.H."/>
            <person name="Matsuura K."/>
            <person name="Barry K."/>
            <person name="Labutti K."/>
            <person name="Kuo R."/>
            <person name="Ohm R.A."/>
            <person name="Bhattacharya S.S."/>
            <person name="Shirouzu T."/>
            <person name="Yoshinaga Y."/>
            <person name="Martin F.M."/>
            <person name="Grigoriev I.V."/>
            <person name="Hibbett D.S."/>
        </authorList>
    </citation>
    <scope>NUCLEOTIDE SEQUENCE [LARGE SCALE GENOMIC DNA]</scope>
    <source>
        <strain evidence="2 3">HHB12733</strain>
    </source>
</reference>
<dbReference type="InParanoid" id="A0A165CYS1"/>
<dbReference type="GO" id="GO:0016747">
    <property type="term" value="F:acyltransferase activity, transferring groups other than amino-acyl groups"/>
    <property type="evidence" value="ECO:0007669"/>
    <property type="project" value="InterPro"/>
</dbReference>
<sequence length="271" mass="30438">MTTTTEAECMLSTTSPATLSSDSLAILPQTLTFLRLSPSGALYLPLPTPHSHIILTGPDSPSDTTNIVKAFNDPLIYRWTVGTPFPYLLEHAQDTLKKTVKTYETTVARMCKLASGDQEEEIKVDQTPLRFIREIQLDGSWLFIGDIGLLRDSFLEVLPLEERAKLVEANNARCIGDPEIVWMIGDYLTSSHHGQGIMTSVIRTVLYTWAVPLMNCRTVRAYIITENWGSKRVFEKLGFTLTSTIEGGVPLQGKREKEHGTWVMEWKYNSI</sequence>
<feature type="domain" description="N-acetyltransferase" evidence="1">
    <location>
        <begin position="58"/>
        <end position="240"/>
    </location>
</feature>